<feature type="non-terminal residue" evidence="2">
    <location>
        <position position="1"/>
    </location>
</feature>
<accession>A0A0F8YDN2</accession>
<organism evidence="2">
    <name type="scientific">marine sediment metagenome</name>
    <dbReference type="NCBI Taxonomy" id="412755"/>
    <lineage>
        <taxon>unclassified sequences</taxon>
        <taxon>metagenomes</taxon>
        <taxon>ecological metagenomes</taxon>
    </lineage>
</organism>
<gene>
    <name evidence="2" type="ORF">LCGC14_2910250</name>
</gene>
<name>A0A0F8YDN2_9ZZZZ</name>
<feature type="region of interest" description="Disordered" evidence="1">
    <location>
        <begin position="1"/>
        <end position="20"/>
    </location>
</feature>
<reference evidence="2" key="1">
    <citation type="journal article" date="2015" name="Nature">
        <title>Complex archaea that bridge the gap between prokaryotes and eukaryotes.</title>
        <authorList>
            <person name="Spang A."/>
            <person name="Saw J.H."/>
            <person name="Jorgensen S.L."/>
            <person name="Zaremba-Niedzwiedzka K."/>
            <person name="Martijn J."/>
            <person name="Lind A.E."/>
            <person name="van Eijk R."/>
            <person name="Schleper C."/>
            <person name="Guy L."/>
            <person name="Ettema T.J."/>
        </authorList>
    </citation>
    <scope>NUCLEOTIDE SEQUENCE</scope>
</reference>
<evidence type="ECO:0000256" key="1">
    <source>
        <dbReference type="SAM" id="MobiDB-lite"/>
    </source>
</evidence>
<dbReference type="EMBL" id="LAZR01057563">
    <property type="protein sequence ID" value="KKK71805.1"/>
    <property type="molecule type" value="Genomic_DNA"/>
</dbReference>
<proteinExistence type="predicted"/>
<dbReference type="AlphaFoldDB" id="A0A0F8YDN2"/>
<sequence length="284" mass="30940">FSSTGTREGVSETIGTESPAGVIGHEKDVYFLDSDGRPRTIRIGLGLIGEYWQDARQTISTFPRAQFADVVAVDNTQLRIILFGVTGDGETDPDQQLVIGYSTGEPVFAGVFNGYSFLSLDIVKNNGLVPTMMHGFNGYLYDHGNPDGSLWSDELQAGTVGIEHVVEGTSLGFDMNIEKHFDRIDLSMLQLTAVTGLILSITTPYDTLTSTSFDLSGAFSLWDTAVWDSDVWSTPGLEKHESVGLSSYGRWARPRLKHSTVGERFGLNGWKIKAFPDATDEAAA</sequence>
<protein>
    <submittedName>
        <fullName evidence="2">Uncharacterized protein</fullName>
    </submittedName>
</protein>
<evidence type="ECO:0000313" key="2">
    <source>
        <dbReference type="EMBL" id="KKK71805.1"/>
    </source>
</evidence>
<comment type="caution">
    <text evidence="2">The sequence shown here is derived from an EMBL/GenBank/DDBJ whole genome shotgun (WGS) entry which is preliminary data.</text>
</comment>